<dbReference type="Proteomes" id="UP000325577">
    <property type="component" value="Linkage Group LG10"/>
</dbReference>
<reference evidence="3 4" key="1">
    <citation type="submission" date="2019-09" db="EMBL/GenBank/DDBJ databases">
        <title>A chromosome-level genome assembly of the Chinese tupelo Nyssa sinensis.</title>
        <authorList>
            <person name="Yang X."/>
            <person name="Kang M."/>
            <person name="Yang Y."/>
            <person name="Xiong H."/>
            <person name="Wang M."/>
            <person name="Zhang Z."/>
            <person name="Wang Z."/>
            <person name="Wu H."/>
            <person name="Ma T."/>
            <person name="Liu J."/>
            <person name="Xi Z."/>
        </authorList>
    </citation>
    <scope>NUCLEOTIDE SEQUENCE [LARGE SCALE GENOMIC DNA]</scope>
    <source>
        <strain evidence="3">J267</strain>
        <tissue evidence="3">Leaf</tissue>
    </source>
</reference>
<keyword evidence="1" id="KW-0560">Oxidoreductase</keyword>
<accession>A0A5J5BR71</accession>
<dbReference type="InterPro" id="IPR039261">
    <property type="entry name" value="FNR_nucleotide-bd"/>
</dbReference>
<protein>
    <recommendedName>
        <fullName evidence="2">Ferric reductase NAD binding domain-containing protein</fullName>
    </recommendedName>
</protein>
<feature type="domain" description="Ferric reductase NAD binding" evidence="2">
    <location>
        <begin position="51"/>
        <end position="102"/>
    </location>
</feature>
<name>A0A5J5BR71_9ASTE</name>
<evidence type="ECO:0000256" key="1">
    <source>
        <dbReference type="ARBA" id="ARBA00023002"/>
    </source>
</evidence>
<organism evidence="3 4">
    <name type="scientific">Nyssa sinensis</name>
    <dbReference type="NCBI Taxonomy" id="561372"/>
    <lineage>
        <taxon>Eukaryota</taxon>
        <taxon>Viridiplantae</taxon>
        <taxon>Streptophyta</taxon>
        <taxon>Embryophyta</taxon>
        <taxon>Tracheophyta</taxon>
        <taxon>Spermatophyta</taxon>
        <taxon>Magnoliopsida</taxon>
        <taxon>eudicotyledons</taxon>
        <taxon>Gunneridae</taxon>
        <taxon>Pentapetalae</taxon>
        <taxon>asterids</taxon>
        <taxon>Cornales</taxon>
        <taxon>Nyssaceae</taxon>
        <taxon>Nyssa</taxon>
    </lineage>
</organism>
<dbReference type="Pfam" id="PF08030">
    <property type="entry name" value="NAD_binding_6"/>
    <property type="match status" value="1"/>
</dbReference>
<dbReference type="GO" id="GO:0016491">
    <property type="term" value="F:oxidoreductase activity"/>
    <property type="evidence" value="ECO:0007669"/>
    <property type="project" value="UniProtKB-KW"/>
</dbReference>
<dbReference type="Gene3D" id="3.40.50.80">
    <property type="entry name" value="Nucleotide-binding domain of ferredoxin-NADP reductase (FNR) module"/>
    <property type="match status" value="1"/>
</dbReference>
<evidence type="ECO:0000259" key="2">
    <source>
        <dbReference type="Pfam" id="PF08030"/>
    </source>
</evidence>
<proteinExistence type="predicted"/>
<dbReference type="AlphaFoldDB" id="A0A5J5BR71"/>
<dbReference type="OrthoDB" id="1734137at2759"/>
<dbReference type="InterPro" id="IPR013121">
    <property type="entry name" value="Fe_red_NAD-bd_6"/>
</dbReference>
<evidence type="ECO:0000313" key="4">
    <source>
        <dbReference type="Proteomes" id="UP000325577"/>
    </source>
</evidence>
<sequence>MVASVLIFGGPVIGLWHLWEGNSARNECEVDGERTDMVQHHEPVARKYSCREYLASSNTIHYGCRPNFKEIFGSIAERWGHVDVGVIVCGPSTLQSSVAKECRSQNLRKGNYPIFHFNSHSFDL</sequence>
<keyword evidence="4" id="KW-1185">Reference proteome</keyword>
<gene>
    <name evidence="3" type="ORF">F0562_020132</name>
</gene>
<dbReference type="EMBL" id="CM018033">
    <property type="protein sequence ID" value="KAA8545348.1"/>
    <property type="molecule type" value="Genomic_DNA"/>
</dbReference>
<evidence type="ECO:0000313" key="3">
    <source>
        <dbReference type="EMBL" id="KAA8545348.1"/>
    </source>
</evidence>